<dbReference type="Proteomes" id="UP000193689">
    <property type="component" value="Unassembled WGS sequence"/>
</dbReference>
<comment type="caution">
    <text evidence="2">The sequence shown here is derived from an EMBL/GenBank/DDBJ whole genome shotgun (WGS) entry which is preliminary data.</text>
</comment>
<proteinExistence type="predicted"/>
<keyword evidence="3" id="KW-1185">Reference proteome</keyword>
<dbReference type="AlphaFoldDB" id="A0A1Y2DFR1"/>
<accession>A0A1Y2DFR1</accession>
<evidence type="ECO:0000256" key="1">
    <source>
        <dbReference type="SAM" id="MobiDB-lite"/>
    </source>
</evidence>
<dbReference type="GeneID" id="63775053"/>
<feature type="region of interest" description="Disordered" evidence="1">
    <location>
        <begin position="1"/>
        <end position="23"/>
    </location>
</feature>
<evidence type="ECO:0000313" key="3">
    <source>
        <dbReference type="Proteomes" id="UP000193689"/>
    </source>
</evidence>
<gene>
    <name evidence="2" type="ORF">BCR38DRAFT_413520</name>
</gene>
<reference evidence="2 3" key="1">
    <citation type="submission" date="2016-07" db="EMBL/GenBank/DDBJ databases">
        <title>Pervasive Adenine N6-methylation of Active Genes in Fungi.</title>
        <authorList>
            <consortium name="DOE Joint Genome Institute"/>
            <person name="Mondo S.J."/>
            <person name="Dannebaum R.O."/>
            <person name="Kuo R.C."/>
            <person name="Labutti K."/>
            <person name="Haridas S."/>
            <person name="Kuo A."/>
            <person name="Salamov A."/>
            <person name="Ahrendt S.R."/>
            <person name="Lipzen A."/>
            <person name="Sullivan W."/>
            <person name="Andreopoulos W.B."/>
            <person name="Clum A."/>
            <person name="Lindquist E."/>
            <person name="Daum C."/>
            <person name="Ramamoorthy G.K."/>
            <person name="Gryganskyi A."/>
            <person name="Culley D."/>
            <person name="Magnuson J.K."/>
            <person name="James T.Y."/>
            <person name="O'Malley M.A."/>
            <person name="Stajich J.E."/>
            <person name="Spatafora J.W."/>
            <person name="Visel A."/>
            <person name="Grigoriev I.V."/>
        </authorList>
    </citation>
    <scope>NUCLEOTIDE SEQUENCE [LARGE SCALE GENOMIC DNA]</scope>
    <source>
        <strain evidence="2 3">CBS 129021</strain>
    </source>
</reference>
<organism evidence="2 3">
    <name type="scientific">Pseudomassariella vexata</name>
    <dbReference type="NCBI Taxonomy" id="1141098"/>
    <lineage>
        <taxon>Eukaryota</taxon>
        <taxon>Fungi</taxon>
        <taxon>Dikarya</taxon>
        <taxon>Ascomycota</taxon>
        <taxon>Pezizomycotina</taxon>
        <taxon>Sordariomycetes</taxon>
        <taxon>Xylariomycetidae</taxon>
        <taxon>Amphisphaeriales</taxon>
        <taxon>Pseudomassariaceae</taxon>
        <taxon>Pseudomassariella</taxon>
    </lineage>
</organism>
<dbReference type="InParanoid" id="A0A1Y2DFR1"/>
<dbReference type="RefSeq" id="XP_040711146.1">
    <property type="nucleotide sequence ID" value="XM_040858841.1"/>
</dbReference>
<name>A0A1Y2DFR1_9PEZI</name>
<sequence>MANDLESSEEWANVETEDDQQVVQDDAGNWSKSNETLLEENLRILVSRGGGAEQAIRRTPTALGLKRRDGGGDGNTYRFLKKLAVPRLLTATRPTLTQEIIYNHGGNMTVDNRKTHVSHHTMVKVVSSPLSYQSLDKFMILPTLSMHPATSVETPNIRPT</sequence>
<dbReference type="EMBL" id="MCFJ01000017">
    <property type="protein sequence ID" value="ORY58111.1"/>
    <property type="molecule type" value="Genomic_DNA"/>
</dbReference>
<evidence type="ECO:0000313" key="2">
    <source>
        <dbReference type="EMBL" id="ORY58111.1"/>
    </source>
</evidence>
<protein>
    <submittedName>
        <fullName evidence="2">Uncharacterized protein</fullName>
    </submittedName>
</protein>